<dbReference type="Pfam" id="PF00929">
    <property type="entry name" value="RNase_T"/>
    <property type="match status" value="1"/>
</dbReference>
<keyword evidence="1" id="KW-0540">Nuclease</keyword>
<dbReference type="PANTHER" id="PTHR23044">
    <property type="entry name" value="3'-5' EXONUCLEASE ERI1-RELATED"/>
    <property type="match status" value="1"/>
</dbReference>
<protein>
    <submittedName>
        <fullName evidence="5">CLUMA_CG010613, isoform A</fullName>
    </submittedName>
</protein>
<evidence type="ECO:0000313" key="5">
    <source>
        <dbReference type="EMBL" id="CRK97216.1"/>
    </source>
</evidence>
<proteinExistence type="predicted"/>
<dbReference type="InterPro" id="IPR047201">
    <property type="entry name" value="ERI-1_3'hExo-like"/>
</dbReference>
<dbReference type="CDD" id="cd06133">
    <property type="entry name" value="ERI-1_3'hExo_like"/>
    <property type="match status" value="1"/>
</dbReference>
<keyword evidence="2" id="KW-0378">Hydrolase</keyword>
<dbReference type="SUPFAM" id="SSF53098">
    <property type="entry name" value="Ribonuclease H-like"/>
    <property type="match status" value="1"/>
</dbReference>
<dbReference type="Proteomes" id="UP000183832">
    <property type="component" value="Unassembled WGS sequence"/>
</dbReference>
<dbReference type="Gene3D" id="3.30.420.10">
    <property type="entry name" value="Ribonuclease H-like superfamily/Ribonuclease H"/>
    <property type="match status" value="1"/>
</dbReference>
<feature type="domain" description="Exonuclease" evidence="4">
    <location>
        <begin position="42"/>
        <end position="239"/>
    </location>
</feature>
<dbReference type="InterPro" id="IPR036397">
    <property type="entry name" value="RNaseH_sf"/>
</dbReference>
<evidence type="ECO:0000259" key="4">
    <source>
        <dbReference type="SMART" id="SM00479"/>
    </source>
</evidence>
<dbReference type="EMBL" id="CVRI01000047">
    <property type="protein sequence ID" value="CRK97216.1"/>
    <property type="molecule type" value="Genomic_DNA"/>
</dbReference>
<dbReference type="STRING" id="568069.A0A1J1IAD2"/>
<reference evidence="5 6" key="1">
    <citation type="submission" date="2015-04" db="EMBL/GenBank/DDBJ databases">
        <authorList>
            <person name="Syromyatnikov M.Y."/>
            <person name="Popov V.N."/>
        </authorList>
    </citation>
    <scope>NUCLEOTIDE SEQUENCE [LARGE SCALE GENOMIC DNA]</scope>
</reference>
<dbReference type="SMART" id="SM00479">
    <property type="entry name" value="EXOIII"/>
    <property type="match status" value="1"/>
</dbReference>
<evidence type="ECO:0000313" key="6">
    <source>
        <dbReference type="Proteomes" id="UP000183832"/>
    </source>
</evidence>
<dbReference type="AlphaFoldDB" id="A0A1J1IAD2"/>
<dbReference type="GO" id="GO:0003676">
    <property type="term" value="F:nucleic acid binding"/>
    <property type="evidence" value="ECO:0007669"/>
    <property type="project" value="InterPro"/>
</dbReference>
<sequence length="255" mass="29586">MTDNFSSIDDELKAVEKLIADQRIKRIKKKSNKRHLISPYKYLIVVDFEATCFEKPHSRKIQEIIEFPAVLFNLESGLVEAEFHKYLKPVEDPVLSDYCTNLTGITQETVDEGSSLADVLEDFKVWLKKVLKEKNLILPKTKKSNLEGNCALVTWGNWDFNIQLKYECNRKKIRRPPFFNQWIDLKEIYSEKGTFKDSFSFADALAQSGITFVGRPHNGLDDARNTAMLAYKMHKEGSFLRLTKDLNLHELNRSF</sequence>
<keyword evidence="3" id="KW-0269">Exonuclease</keyword>
<dbReference type="InterPro" id="IPR013520">
    <property type="entry name" value="Ribonucl_H"/>
</dbReference>
<dbReference type="OrthoDB" id="448399at2759"/>
<name>A0A1J1IAD2_9DIPT</name>
<accession>A0A1J1IAD2</accession>
<dbReference type="InterPro" id="IPR012337">
    <property type="entry name" value="RNaseH-like_sf"/>
</dbReference>
<gene>
    <name evidence="5" type="ORF">CLUMA_CG010613</name>
</gene>
<dbReference type="InterPro" id="IPR051274">
    <property type="entry name" value="3-5_Exoribonuclease"/>
</dbReference>
<evidence type="ECO:0000256" key="2">
    <source>
        <dbReference type="ARBA" id="ARBA00022801"/>
    </source>
</evidence>
<dbReference type="PANTHER" id="PTHR23044:SF61">
    <property type="entry name" value="3'-5' EXORIBONUCLEASE 1-RELATED"/>
    <property type="match status" value="1"/>
</dbReference>
<evidence type="ECO:0000256" key="3">
    <source>
        <dbReference type="ARBA" id="ARBA00022839"/>
    </source>
</evidence>
<organism evidence="5 6">
    <name type="scientific">Clunio marinus</name>
    <dbReference type="NCBI Taxonomy" id="568069"/>
    <lineage>
        <taxon>Eukaryota</taxon>
        <taxon>Metazoa</taxon>
        <taxon>Ecdysozoa</taxon>
        <taxon>Arthropoda</taxon>
        <taxon>Hexapoda</taxon>
        <taxon>Insecta</taxon>
        <taxon>Pterygota</taxon>
        <taxon>Neoptera</taxon>
        <taxon>Endopterygota</taxon>
        <taxon>Diptera</taxon>
        <taxon>Nematocera</taxon>
        <taxon>Chironomoidea</taxon>
        <taxon>Chironomidae</taxon>
        <taxon>Clunio</taxon>
    </lineage>
</organism>
<keyword evidence="6" id="KW-1185">Reference proteome</keyword>
<evidence type="ECO:0000256" key="1">
    <source>
        <dbReference type="ARBA" id="ARBA00022722"/>
    </source>
</evidence>
<dbReference type="GO" id="GO:0000175">
    <property type="term" value="F:3'-5'-RNA exonuclease activity"/>
    <property type="evidence" value="ECO:0007669"/>
    <property type="project" value="InterPro"/>
</dbReference>